<feature type="region of interest" description="Disordered" evidence="1">
    <location>
        <begin position="79"/>
        <end position="114"/>
    </location>
</feature>
<feature type="domain" description="SHOCT" evidence="3">
    <location>
        <begin position="103"/>
        <end position="130"/>
    </location>
</feature>
<evidence type="ECO:0000313" key="4">
    <source>
        <dbReference type="EMBL" id="MFB9824702.1"/>
    </source>
</evidence>
<keyword evidence="5" id="KW-1185">Reference proteome</keyword>
<name>A0ABD5MRW3_9EURY</name>
<dbReference type="EMBL" id="JBHMAJ010000007">
    <property type="protein sequence ID" value="MFB9824702.1"/>
    <property type="molecule type" value="Genomic_DNA"/>
</dbReference>
<keyword evidence="2" id="KW-1133">Transmembrane helix</keyword>
<dbReference type="GeneID" id="67210660"/>
<evidence type="ECO:0000259" key="3">
    <source>
        <dbReference type="Pfam" id="PF09851"/>
    </source>
</evidence>
<keyword evidence="2" id="KW-0812">Transmembrane</keyword>
<dbReference type="Proteomes" id="UP001589595">
    <property type="component" value="Unassembled WGS sequence"/>
</dbReference>
<dbReference type="RefSeq" id="WP_225935198.1">
    <property type="nucleotide sequence ID" value="NZ_CP082286.1"/>
</dbReference>
<feature type="transmembrane region" description="Helical" evidence="2">
    <location>
        <begin position="37"/>
        <end position="55"/>
    </location>
</feature>
<keyword evidence="2" id="KW-0472">Membrane</keyword>
<sequence>MTSPRHRLVRAAPALFAVTTLPAVALAAILVGGQAAAVVAILGWFLLTPLSAVLLNEVFEVDDGDEDLERALDALREWRADDAGSRPDGPSDATTDGPTDERDPVDRLRERYAEGDIDEVEFERRLDLLLETEDADAETARERVRNRGGDATADREVERERER</sequence>
<gene>
    <name evidence="4" type="ORF">ACFFOL_11065</name>
</gene>
<accession>A0ABD5MRW3</accession>
<organism evidence="4 5">
    <name type="scientific">Halobaculum roseum</name>
    <dbReference type="NCBI Taxonomy" id="2175149"/>
    <lineage>
        <taxon>Archaea</taxon>
        <taxon>Methanobacteriati</taxon>
        <taxon>Methanobacteriota</taxon>
        <taxon>Stenosarchaea group</taxon>
        <taxon>Halobacteria</taxon>
        <taxon>Halobacteriales</taxon>
        <taxon>Haloferacaceae</taxon>
        <taxon>Halobaculum</taxon>
    </lineage>
</organism>
<evidence type="ECO:0000313" key="5">
    <source>
        <dbReference type="Proteomes" id="UP001589595"/>
    </source>
</evidence>
<evidence type="ECO:0000256" key="1">
    <source>
        <dbReference type="SAM" id="MobiDB-lite"/>
    </source>
</evidence>
<feature type="compositionally biased region" description="Basic and acidic residues" evidence="1">
    <location>
        <begin position="138"/>
        <end position="163"/>
    </location>
</feature>
<dbReference type="AlphaFoldDB" id="A0ABD5MRW3"/>
<evidence type="ECO:0000256" key="2">
    <source>
        <dbReference type="SAM" id="Phobius"/>
    </source>
</evidence>
<reference evidence="4" key="1">
    <citation type="submission" date="2024-09" db="EMBL/GenBank/DDBJ databases">
        <authorList>
            <person name="Sun Q."/>
        </authorList>
    </citation>
    <scope>NUCLEOTIDE SEQUENCE [LARGE SCALE GENOMIC DNA]</scope>
    <source>
        <strain evidence="4">JCM 31273</strain>
    </source>
</reference>
<protein>
    <submittedName>
        <fullName evidence="4">SHOCT domain-containing protein</fullName>
    </submittedName>
</protein>
<dbReference type="InterPro" id="IPR018649">
    <property type="entry name" value="SHOCT"/>
</dbReference>
<feature type="compositionally biased region" description="Basic and acidic residues" evidence="1">
    <location>
        <begin position="99"/>
        <end position="114"/>
    </location>
</feature>
<comment type="caution">
    <text evidence="4">The sequence shown here is derived from an EMBL/GenBank/DDBJ whole genome shotgun (WGS) entry which is preliminary data.</text>
</comment>
<dbReference type="Pfam" id="PF09851">
    <property type="entry name" value="SHOCT"/>
    <property type="match status" value="1"/>
</dbReference>
<proteinExistence type="predicted"/>
<feature type="region of interest" description="Disordered" evidence="1">
    <location>
        <begin position="136"/>
        <end position="163"/>
    </location>
</feature>